<organism evidence="2 3">
    <name type="scientific">Ponticaulis profundi</name>
    <dbReference type="NCBI Taxonomy" id="2665222"/>
    <lineage>
        <taxon>Bacteria</taxon>
        <taxon>Pseudomonadati</taxon>
        <taxon>Pseudomonadota</taxon>
        <taxon>Alphaproteobacteria</taxon>
        <taxon>Hyphomonadales</taxon>
        <taxon>Hyphomonadaceae</taxon>
        <taxon>Ponticaulis</taxon>
    </lineage>
</organism>
<dbReference type="Proteomes" id="UP001596303">
    <property type="component" value="Unassembled WGS sequence"/>
</dbReference>
<name>A0ABW1S884_9PROT</name>
<proteinExistence type="predicted"/>
<feature type="region of interest" description="Disordered" evidence="1">
    <location>
        <begin position="86"/>
        <end position="107"/>
    </location>
</feature>
<protein>
    <submittedName>
        <fullName evidence="2">Uncharacterized protein</fullName>
    </submittedName>
</protein>
<accession>A0ABW1S884</accession>
<evidence type="ECO:0000313" key="2">
    <source>
        <dbReference type="EMBL" id="MFC6197885.1"/>
    </source>
</evidence>
<evidence type="ECO:0000313" key="3">
    <source>
        <dbReference type="Proteomes" id="UP001596303"/>
    </source>
</evidence>
<dbReference type="RefSeq" id="WP_377377441.1">
    <property type="nucleotide sequence ID" value="NZ_JBHSSW010000008.1"/>
</dbReference>
<keyword evidence="3" id="KW-1185">Reference proteome</keyword>
<reference evidence="3" key="1">
    <citation type="journal article" date="2019" name="Int. J. Syst. Evol. Microbiol.">
        <title>The Global Catalogue of Microorganisms (GCM) 10K type strain sequencing project: providing services to taxonomists for standard genome sequencing and annotation.</title>
        <authorList>
            <consortium name="The Broad Institute Genomics Platform"/>
            <consortium name="The Broad Institute Genome Sequencing Center for Infectious Disease"/>
            <person name="Wu L."/>
            <person name="Ma J."/>
        </authorList>
    </citation>
    <scope>NUCLEOTIDE SEQUENCE [LARGE SCALE GENOMIC DNA]</scope>
    <source>
        <strain evidence="3">CGMCC-1.15741</strain>
    </source>
</reference>
<evidence type="ECO:0000256" key="1">
    <source>
        <dbReference type="SAM" id="MobiDB-lite"/>
    </source>
</evidence>
<gene>
    <name evidence="2" type="ORF">ACFQDM_07340</name>
</gene>
<comment type="caution">
    <text evidence="2">The sequence shown here is derived from an EMBL/GenBank/DDBJ whole genome shotgun (WGS) entry which is preliminary data.</text>
</comment>
<sequence>MAKALFHKNQKVYVKPVGTWALVERVLPQWVKGMDEPLRIHYDVGLGRDFNANELQSEETLNQRSSDDSQLLLEQWRVFRAKNRWGNDDDNRNHPHPGTFPVVQTDENDWGGWRVPGSEYDRDPHRIEYQARLIANSPNMLKLLKKVVDMVSHAPENYPSEMREVARTGVHILRHIYDVPEQLPSEAAE</sequence>
<dbReference type="EMBL" id="JBHSSW010000008">
    <property type="protein sequence ID" value="MFC6197885.1"/>
    <property type="molecule type" value="Genomic_DNA"/>
</dbReference>